<name>A0A8G0ZRG8_9RHOB</name>
<keyword evidence="2" id="KW-1185">Reference proteome</keyword>
<protein>
    <recommendedName>
        <fullName evidence="3">DUF3052 family protein</fullName>
    </recommendedName>
</protein>
<reference evidence="1" key="1">
    <citation type="submission" date="2021-02" db="EMBL/GenBank/DDBJ databases">
        <title>Rhodobacter shimadae sp. nov., an aerobic anoxygenic phototrophic bacterium isolated from a hot spring.</title>
        <authorList>
            <person name="Muramatsu S."/>
            <person name="Haruta S."/>
            <person name="Hirose S."/>
            <person name="Hanada S."/>
        </authorList>
    </citation>
    <scope>NUCLEOTIDE SEQUENCE</scope>
    <source>
        <strain evidence="1">N10</strain>
    </source>
</reference>
<dbReference type="AlphaFoldDB" id="A0A8G0ZRG8"/>
<dbReference type="Proteomes" id="UP000826300">
    <property type="component" value="Chromosome"/>
</dbReference>
<organism evidence="1 2">
    <name type="scientific">Neotabrizicola shimadae</name>
    <dbReference type="NCBI Taxonomy" id="2807096"/>
    <lineage>
        <taxon>Bacteria</taxon>
        <taxon>Pseudomonadati</taxon>
        <taxon>Pseudomonadota</taxon>
        <taxon>Alphaproteobacteria</taxon>
        <taxon>Rhodobacterales</taxon>
        <taxon>Paracoccaceae</taxon>
        <taxon>Neotabrizicola</taxon>
    </lineage>
</organism>
<dbReference type="EMBL" id="CP069370">
    <property type="protein sequence ID" value="QYZ68672.1"/>
    <property type="molecule type" value="Genomic_DNA"/>
</dbReference>
<proteinExistence type="predicted"/>
<evidence type="ECO:0008006" key="3">
    <source>
        <dbReference type="Google" id="ProtNLM"/>
    </source>
</evidence>
<evidence type="ECO:0000313" key="1">
    <source>
        <dbReference type="EMBL" id="QYZ68672.1"/>
    </source>
</evidence>
<dbReference type="RefSeq" id="WP_220660895.1">
    <property type="nucleotide sequence ID" value="NZ_CP069370.1"/>
</dbReference>
<evidence type="ECO:0000313" key="2">
    <source>
        <dbReference type="Proteomes" id="UP000826300"/>
    </source>
</evidence>
<sequence length="194" mass="20061">MGREAETEVRFAGAAGRARLLLEADALILRGGLKARLERTGLGAATAQDGVLRIETVEGVLEADLGAAAEAWAKAVATPPPDLAQKLGLRADRRVVVLGALSGPEIAAAVDPWRAEAGGAAMALAELPDAATFGAVWPVAEALALPFWGVTRKGKGAAFAEADLRAALRAAGWIDSKTCAVSPDWTATRFGLRR</sequence>
<gene>
    <name evidence="1" type="ORF">JO391_12935</name>
</gene>
<dbReference type="KEGG" id="nsm:JO391_12935"/>
<accession>A0A8G0ZRG8</accession>